<dbReference type="EMBL" id="CAXLJM020000038">
    <property type="protein sequence ID" value="CAL8106788.1"/>
    <property type="molecule type" value="Genomic_DNA"/>
</dbReference>
<feature type="region of interest" description="Disordered" evidence="1">
    <location>
        <begin position="41"/>
        <end position="61"/>
    </location>
</feature>
<evidence type="ECO:0000256" key="1">
    <source>
        <dbReference type="SAM" id="MobiDB-lite"/>
    </source>
</evidence>
<keyword evidence="4" id="KW-1185">Reference proteome</keyword>
<gene>
    <name evidence="3" type="ORF">ODALV1_LOCUS12467</name>
</gene>
<evidence type="ECO:0000256" key="2">
    <source>
        <dbReference type="SAM" id="Phobius"/>
    </source>
</evidence>
<keyword evidence="2" id="KW-0472">Membrane</keyword>
<evidence type="ECO:0000313" key="4">
    <source>
        <dbReference type="Proteomes" id="UP001642540"/>
    </source>
</evidence>
<reference evidence="3 4" key="1">
    <citation type="submission" date="2024-08" db="EMBL/GenBank/DDBJ databases">
        <authorList>
            <person name="Cucini C."/>
            <person name="Frati F."/>
        </authorList>
    </citation>
    <scope>NUCLEOTIDE SEQUENCE [LARGE SCALE GENOMIC DNA]</scope>
</reference>
<comment type="caution">
    <text evidence="3">The sequence shown here is derived from an EMBL/GenBank/DDBJ whole genome shotgun (WGS) entry which is preliminary data.</text>
</comment>
<accession>A0ABP1QKQ8</accession>
<proteinExistence type="predicted"/>
<feature type="transmembrane region" description="Helical" evidence="2">
    <location>
        <begin position="110"/>
        <end position="133"/>
    </location>
</feature>
<protein>
    <submittedName>
        <fullName evidence="3">Uncharacterized protein</fullName>
    </submittedName>
</protein>
<name>A0ABP1QKQ8_9HEXA</name>
<organism evidence="3 4">
    <name type="scientific">Orchesella dallaii</name>
    <dbReference type="NCBI Taxonomy" id="48710"/>
    <lineage>
        <taxon>Eukaryota</taxon>
        <taxon>Metazoa</taxon>
        <taxon>Ecdysozoa</taxon>
        <taxon>Arthropoda</taxon>
        <taxon>Hexapoda</taxon>
        <taxon>Collembola</taxon>
        <taxon>Entomobryomorpha</taxon>
        <taxon>Entomobryoidea</taxon>
        <taxon>Orchesellidae</taxon>
        <taxon>Orchesellinae</taxon>
        <taxon>Orchesella</taxon>
    </lineage>
</organism>
<feature type="region of interest" description="Disordered" evidence="1">
    <location>
        <begin position="82"/>
        <end position="101"/>
    </location>
</feature>
<evidence type="ECO:0000313" key="3">
    <source>
        <dbReference type="EMBL" id="CAL8106788.1"/>
    </source>
</evidence>
<keyword evidence="2" id="KW-1133">Transmembrane helix</keyword>
<feature type="compositionally biased region" description="Low complexity" evidence="1">
    <location>
        <begin position="90"/>
        <end position="99"/>
    </location>
</feature>
<keyword evidence="2" id="KW-0812">Transmembrane</keyword>
<sequence>MASPELRGIYIDSQRPSFLENREIKASISSSGVSSAAASITSNTNCGSLPRKRNTLLDGGDLPSHSQFDDFEMEKIRQLMSHMDGDRRASGSSISSSHRGSIEPSLMSTVFAVVLVIIISISVYAFVSLFTAVRKRMYVS</sequence>
<dbReference type="Proteomes" id="UP001642540">
    <property type="component" value="Unassembled WGS sequence"/>
</dbReference>